<dbReference type="Proteomes" id="UP000024842">
    <property type="component" value="Unassembled WGS sequence"/>
</dbReference>
<dbReference type="RefSeq" id="WP_084490909.1">
    <property type="nucleotide sequence ID" value="NZ_BAUP01000054.1"/>
</dbReference>
<keyword evidence="5 10" id="KW-0443">Lipid metabolism</keyword>
<dbReference type="PANTHER" id="PTHR30100">
    <property type="entry name" value="FATTY ACID/PHOSPHOLIPID SYNTHESIS PROTEIN PLSX"/>
    <property type="match status" value="1"/>
</dbReference>
<evidence type="ECO:0000256" key="4">
    <source>
        <dbReference type="ARBA" id="ARBA00022679"/>
    </source>
</evidence>
<dbReference type="Gene3D" id="3.40.718.10">
    <property type="entry name" value="Isopropylmalate Dehydrogenase"/>
    <property type="match status" value="1"/>
</dbReference>
<comment type="similarity">
    <text evidence="10">Belongs to the PlsX family.</text>
</comment>
<evidence type="ECO:0000256" key="9">
    <source>
        <dbReference type="ARBA" id="ARBA00046608"/>
    </source>
</evidence>
<dbReference type="GO" id="GO:0005737">
    <property type="term" value="C:cytoplasm"/>
    <property type="evidence" value="ECO:0007669"/>
    <property type="project" value="UniProtKB-SubCell"/>
</dbReference>
<dbReference type="AlphaFoldDB" id="A0A023DXV8"/>
<proteinExistence type="inferred from homology"/>
<comment type="subunit">
    <text evidence="9 10">Homodimer. Probably interacts with PlsY.</text>
</comment>
<comment type="catalytic activity">
    <reaction evidence="1 10">
        <text>a fatty acyl-[ACP] + phosphate = an acyl phosphate + holo-[ACP]</text>
        <dbReference type="Rhea" id="RHEA:42292"/>
        <dbReference type="Rhea" id="RHEA-COMP:9685"/>
        <dbReference type="Rhea" id="RHEA-COMP:14125"/>
        <dbReference type="ChEBI" id="CHEBI:43474"/>
        <dbReference type="ChEBI" id="CHEBI:59918"/>
        <dbReference type="ChEBI" id="CHEBI:64479"/>
        <dbReference type="ChEBI" id="CHEBI:138651"/>
        <dbReference type="EC" id="2.3.1.274"/>
    </reaction>
</comment>
<name>A0A023DXV8_9PROT</name>
<sequence>MIHLSVDVMGADARVEELLRGVSLFHERYPECKFSIFGVEAELSNALKSFSLSEHLFDVVYTPDYVNSQAEVFSTLKSGMDTSMSRALHSVASGQSKGVVSAGNTGVYLALSKSILRTLEGIIRPAIVSQIPTCKGESVMLDLGGNLDSSSKILIQYALMGKIFCQKVLGVEFPSIGLLNVGTELQKGKESLKEAYEILKYQDGMNFYGYIEGDDISKGTVDVIVTDGFTGNVALKTGEGTMRMMSFMLGRAFRSSFYGRCAGWIAKPFLQDFKSYFDPRIYNGALWLGVRGIAVKSHGGTDAIGFSHALETAYDMVRMNIIHEIQSTLLERSI</sequence>
<evidence type="ECO:0000256" key="10">
    <source>
        <dbReference type="HAMAP-Rule" id="MF_00019"/>
    </source>
</evidence>
<dbReference type="OrthoDB" id="9806408at2"/>
<dbReference type="InterPro" id="IPR012281">
    <property type="entry name" value="Phospholipid_synth_PlsX-like"/>
</dbReference>
<comment type="caution">
    <text evidence="11">The sequence shown here is derived from an EMBL/GenBank/DDBJ whole genome shotgun (WGS) entry which is preliminary data.</text>
</comment>
<dbReference type="InterPro" id="IPR003664">
    <property type="entry name" value="FA_synthesis"/>
</dbReference>
<keyword evidence="11" id="KW-0012">Acyltransferase</keyword>
<dbReference type="PANTHER" id="PTHR30100:SF1">
    <property type="entry name" value="PHOSPHATE ACYLTRANSFERASE"/>
    <property type="match status" value="1"/>
</dbReference>
<reference evidence="11 12" key="1">
    <citation type="journal article" date="2014" name="FEMS Microbiol. Lett.">
        <title>Draft genome sequences of three Holospora species (Holospora obtusa, Holospora undulata, and Holospora elegans), endonuclear symbiotic bacteria of the ciliate Paramecium caudatum.</title>
        <authorList>
            <person name="Dohra H."/>
            <person name="Tanaka K."/>
            <person name="Suzuki T."/>
            <person name="Fujishima M."/>
            <person name="Suzuki H."/>
        </authorList>
    </citation>
    <scope>NUCLEOTIDE SEQUENCE [LARGE SCALE GENOMIC DNA]</scope>
    <source>
        <strain evidence="11 12">E1</strain>
    </source>
</reference>
<evidence type="ECO:0000313" key="12">
    <source>
        <dbReference type="Proteomes" id="UP000024842"/>
    </source>
</evidence>
<evidence type="ECO:0000256" key="5">
    <source>
        <dbReference type="ARBA" id="ARBA00023098"/>
    </source>
</evidence>
<evidence type="ECO:0000256" key="3">
    <source>
        <dbReference type="ARBA" id="ARBA00022516"/>
    </source>
</evidence>
<evidence type="ECO:0000256" key="6">
    <source>
        <dbReference type="ARBA" id="ARBA00023209"/>
    </source>
</evidence>
<protein>
    <recommendedName>
        <fullName evidence="8 10">Phosphate acyltransferase</fullName>
        <ecNumber evidence="8 10">2.3.1.274</ecNumber>
    </recommendedName>
    <alternativeName>
        <fullName evidence="10">Acyl-ACP phosphotransacylase</fullName>
    </alternativeName>
    <alternativeName>
        <fullName evidence="10">Acyl-[acyl-carrier-protein]--phosphate acyltransferase</fullName>
    </alternativeName>
    <alternativeName>
        <fullName evidence="10">Phosphate-acyl-ACP acyltransferase</fullName>
    </alternativeName>
</protein>
<comment type="pathway">
    <text evidence="10">Lipid metabolism; phospholipid metabolism.</text>
</comment>
<comment type="function">
    <text evidence="10">Catalyzes the reversible formation of acyl-phosphate (acyl-PO(4)) from acyl-[acyl-carrier-protein] (acyl-ACP). This enzyme utilizes acyl-ACP as fatty acyl donor, but not acyl-CoA.</text>
</comment>
<keyword evidence="4 10" id="KW-0808">Transferase</keyword>
<evidence type="ECO:0000256" key="8">
    <source>
        <dbReference type="ARBA" id="ARBA00024069"/>
    </source>
</evidence>
<keyword evidence="2 10" id="KW-0963">Cytoplasm</keyword>
<keyword evidence="12" id="KW-1185">Reference proteome</keyword>
<accession>A0A023DXV8</accession>
<dbReference type="GO" id="GO:0043811">
    <property type="term" value="F:phosphate:acyl-[acyl carrier protein] acyltransferase activity"/>
    <property type="evidence" value="ECO:0007669"/>
    <property type="project" value="UniProtKB-UniRule"/>
</dbReference>
<dbReference type="UniPathway" id="UPA00085"/>
<dbReference type="SUPFAM" id="SSF53659">
    <property type="entry name" value="Isocitrate/Isopropylmalate dehydrogenase-like"/>
    <property type="match status" value="1"/>
</dbReference>
<dbReference type="HAMAP" id="MF_00019">
    <property type="entry name" value="PlsX"/>
    <property type="match status" value="1"/>
</dbReference>
<gene>
    <name evidence="10" type="primary">plsX</name>
    <name evidence="11" type="ORF">HE1_00319</name>
</gene>
<dbReference type="EC" id="2.3.1.274" evidence="8 10"/>
<organism evidence="11 12">
    <name type="scientific">Holospora elegans E1</name>
    <dbReference type="NCBI Taxonomy" id="1427503"/>
    <lineage>
        <taxon>Bacteria</taxon>
        <taxon>Pseudomonadati</taxon>
        <taxon>Pseudomonadota</taxon>
        <taxon>Alphaproteobacteria</taxon>
        <taxon>Holosporales</taxon>
        <taxon>Holosporaceae</taxon>
        <taxon>Holospora</taxon>
    </lineage>
</organism>
<evidence type="ECO:0000256" key="2">
    <source>
        <dbReference type="ARBA" id="ARBA00022490"/>
    </source>
</evidence>
<dbReference type="GO" id="GO:0008654">
    <property type="term" value="P:phospholipid biosynthetic process"/>
    <property type="evidence" value="ECO:0007669"/>
    <property type="project" value="UniProtKB-KW"/>
</dbReference>
<evidence type="ECO:0000313" key="11">
    <source>
        <dbReference type="EMBL" id="GAJ45999.1"/>
    </source>
</evidence>
<keyword evidence="7 10" id="KW-1208">Phospholipid metabolism</keyword>
<dbReference type="NCBIfam" id="TIGR00182">
    <property type="entry name" value="plsX"/>
    <property type="match status" value="1"/>
</dbReference>
<keyword evidence="3 10" id="KW-0444">Lipid biosynthesis</keyword>
<evidence type="ECO:0000256" key="1">
    <source>
        <dbReference type="ARBA" id="ARBA00001232"/>
    </source>
</evidence>
<dbReference type="GO" id="GO:0006633">
    <property type="term" value="P:fatty acid biosynthetic process"/>
    <property type="evidence" value="ECO:0007669"/>
    <property type="project" value="UniProtKB-UniRule"/>
</dbReference>
<dbReference type="EMBL" id="BAUP01000054">
    <property type="protein sequence ID" value="GAJ45999.1"/>
    <property type="molecule type" value="Genomic_DNA"/>
</dbReference>
<dbReference type="Pfam" id="PF02504">
    <property type="entry name" value="FA_synthesis"/>
    <property type="match status" value="1"/>
</dbReference>
<keyword evidence="6 10" id="KW-0594">Phospholipid biosynthesis</keyword>
<comment type="subcellular location">
    <subcellularLocation>
        <location evidence="10">Cytoplasm</location>
    </subcellularLocation>
    <text evidence="10">Associated with the membrane possibly through PlsY.</text>
</comment>
<dbReference type="PIRSF" id="PIRSF002465">
    <property type="entry name" value="Phsphlp_syn_PlsX"/>
    <property type="match status" value="1"/>
</dbReference>
<evidence type="ECO:0000256" key="7">
    <source>
        <dbReference type="ARBA" id="ARBA00023264"/>
    </source>
</evidence>
<dbReference type="STRING" id="1427503.HE1_00319"/>